<proteinExistence type="inferred from homology"/>
<evidence type="ECO:0000313" key="9">
    <source>
        <dbReference type="Proteomes" id="UP001530377"/>
    </source>
</evidence>
<organism evidence="8 9">
    <name type="scientific">Cyclostephanos tholiformis</name>
    <dbReference type="NCBI Taxonomy" id="382380"/>
    <lineage>
        <taxon>Eukaryota</taxon>
        <taxon>Sar</taxon>
        <taxon>Stramenopiles</taxon>
        <taxon>Ochrophyta</taxon>
        <taxon>Bacillariophyta</taxon>
        <taxon>Coscinodiscophyceae</taxon>
        <taxon>Thalassiosirophycidae</taxon>
        <taxon>Stephanodiscales</taxon>
        <taxon>Stephanodiscaceae</taxon>
        <taxon>Cyclostephanos</taxon>
    </lineage>
</organism>
<dbReference type="InterPro" id="IPR000594">
    <property type="entry name" value="ThiF_NAD_FAD-bd"/>
</dbReference>
<dbReference type="EMBL" id="JALLPB020000064">
    <property type="protein sequence ID" value="KAL3822503.1"/>
    <property type="molecule type" value="Genomic_DNA"/>
</dbReference>
<sequence length="1272" mass="142020">MTKRPSSPSNNFAPHATERDSKRVHSSNSDVDNMNANNADDDGSMRWGEWMGAHKTGDDVDHESDRIDRQRAAFGHDTIARLKDLNVLIVGCAGVGVETAKNLILSNVGCVVLCDDTICEEVHRGTNFYVTPEHVELGNVTLADASLAELRSLNPFCRVDVIAKTDPLGEEVVLSKDVLGTHRPYAAIVVTKLLPKKELFGLNDIARANGIAFILAITNGVTSSIFSDFGPRHEITDATGEPTQMLAIANIEVLEAKPNLLQVKGVKDGEMVVIVTVAQTDHGLEDGDVVILEDMRDGMKCLNGKSVTVKRVAIASPTAANVDTRGVAFNTALALPTRAVIANFERQYDFYKTTFDENDGGLAKTFPVRTITIFNRLAFVLNDENRKMLLNDSGIDFVDVFGKYQSGGLMNQVRPPITKHYRSLTETLEKTAVPQMLRGEDWELGKGVDVHLSISAVLNFHEKFGHWPRLHNKDDAGLVVKFAEDISNERKSLEGSCWSQSIQFGFPMGEPRELDEKRIARYSQLFPTELTGFCAFLGGAAAQEVIKASGKYTPIDQWVHHDEGILVVDECKSNIGPLLGSRYDNQISIMGKDFQAQLANQRIFLVGCGALGCEYLKGIALMGAGTGKDGKIWVTDMDRIEVSNLSRQFLFRQDDVGHPKSVRGAMVVKRWNPLVNIEALEKKVGNDSEDYFDDKFWESLHLCWNALDNIEARKYADSRCLFYSKPLLESGTLGTKCNHEVILPFRTSSYNDGKESDGNETQIAMCTLRSFPYLPKHCIEFAKQAYFSDYFEFGPDAYETFRADPTSYFDQLDAMAPGEQTRSLRMIRAFVDLQEEAGGKIDFKGCIRIAFNIMVKDFRTSILDLCHSADEMEKSSGEKFWTGTKRRPRPIDWTNPSPLLMEYLYSASNLYASVWKVAVVRDRDEFQSILDGLHLTQPQWAPSGEKFDLSEGDTEGGDSTEDDKKLKGGLYKVDVSTLQPAQPLEFEKDDDLNFHIDFLTAATNMRSWNYDIKASARHTVKVTAGRTTTAMVCGLVDIEFCKLVLGLHHSQGSDKFLNSNINLAAGSGNFTTFVPDPPVPILTGLDSPQPKSFTSWDKIEISCTTNEMSVEKLVQYITRSFGVTVDRIFAYGDTVDKSIFNALDKQKLNWNIHFDEDGKVTVSDGVFTQWPQVRMAVQMLGRLPPTSGQRVVFKSQVEKVKVALDQTKDSFMMRFTGKVSDAYLDVYRPEECEHGGYFDVVFRGRKYVTLGIDCHTDTKEEIRLPCIKYMFG</sequence>
<feature type="domain" description="Ubiquitin-activating enzyme SCCH" evidence="6">
    <location>
        <begin position="772"/>
        <end position="1021"/>
    </location>
</feature>
<name>A0ABD3SDA4_9STRA</name>
<dbReference type="Gene3D" id="3.40.50.720">
    <property type="entry name" value="NAD(P)-binding Rossmann-like Domain"/>
    <property type="match status" value="2"/>
</dbReference>
<dbReference type="InterPro" id="IPR045886">
    <property type="entry name" value="ThiF/MoeB/HesA"/>
</dbReference>
<keyword evidence="3" id="KW-0436">Ligase</keyword>
<accession>A0ABD3SDA4</accession>
<feature type="compositionally biased region" description="Acidic residues" evidence="4">
    <location>
        <begin position="950"/>
        <end position="961"/>
    </location>
</feature>
<comment type="pathway">
    <text evidence="1">Protein modification; protein ubiquitination.</text>
</comment>
<evidence type="ECO:0000259" key="7">
    <source>
        <dbReference type="Pfam" id="PF16191"/>
    </source>
</evidence>
<evidence type="ECO:0000259" key="5">
    <source>
        <dbReference type="Pfam" id="PF00899"/>
    </source>
</evidence>
<evidence type="ECO:0000256" key="1">
    <source>
        <dbReference type="ARBA" id="ARBA00004906"/>
    </source>
</evidence>
<dbReference type="PRINTS" id="PR01849">
    <property type="entry name" value="UBIQUITINACT"/>
</dbReference>
<dbReference type="AlphaFoldDB" id="A0ABD3SDA4"/>
<evidence type="ECO:0000313" key="8">
    <source>
        <dbReference type="EMBL" id="KAL3822503.1"/>
    </source>
</evidence>
<dbReference type="SUPFAM" id="SSF69572">
    <property type="entry name" value="Activating enzymes of the ubiquitin-like proteins"/>
    <property type="match status" value="3"/>
</dbReference>
<feature type="region of interest" description="Disordered" evidence="4">
    <location>
        <begin position="1"/>
        <end position="50"/>
    </location>
</feature>
<evidence type="ECO:0000259" key="6">
    <source>
        <dbReference type="Pfam" id="PF10585"/>
    </source>
</evidence>
<dbReference type="InterPro" id="IPR000011">
    <property type="entry name" value="UBQ/SUMO-activ_enz_E1-like"/>
</dbReference>
<dbReference type="Gene3D" id="1.10.10.2660">
    <property type="entry name" value="Ubiquitin-activating enzyme E1, SCCH domain"/>
    <property type="match status" value="1"/>
</dbReference>
<dbReference type="PANTHER" id="PTHR10953">
    <property type="entry name" value="UBIQUITIN-ACTIVATING ENZYME E1"/>
    <property type="match status" value="1"/>
</dbReference>
<dbReference type="InterPro" id="IPR042063">
    <property type="entry name" value="Ubi_acti_E1_SCCH"/>
</dbReference>
<dbReference type="InterPro" id="IPR032420">
    <property type="entry name" value="E1_4HB"/>
</dbReference>
<dbReference type="GO" id="GO:0016874">
    <property type="term" value="F:ligase activity"/>
    <property type="evidence" value="ECO:0007669"/>
    <property type="project" value="UniProtKB-KW"/>
</dbReference>
<reference evidence="8 9" key="1">
    <citation type="submission" date="2024-10" db="EMBL/GenBank/DDBJ databases">
        <title>Updated reference genomes for cyclostephanoid diatoms.</title>
        <authorList>
            <person name="Roberts W.R."/>
            <person name="Alverson A.J."/>
        </authorList>
    </citation>
    <scope>NUCLEOTIDE SEQUENCE [LARGE SCALE GENOMIC DNA]</scope>
    <source>
        <strain evidence="8 9">AJA228-03</strain>
    </source>
</reference>
<feature type="domain" description="Ubiquitin-activating enzyme E1 four-helix bundle" evidence="7">
    <location>
        <begin position="416"/>
        <end position="486"/>
    </location>
</feature>
<dbReference type="InterPro" id="IPR019572">
    <property type="entry name" value="UBA_E1_SCCH"/>
</dbReference>
<feature type="compositionally biased region" description="Polar residues" evidence="4">
    <location>
        <begin position="1"/>
        <end position="12"/>
    </location>
</feature>
<comment type="caution">
    <text evidence="8">The sequence shown here is derived from an EMBL/GenBank/DDBJ whole genome shotgun (WGS) entry which is preliminary data.</text>
</comment>
<evidence type="ECO:0008006" key="10">
    <source>
        <dbReference type="Google" id="ProtNLM"/>
    </source>
</evidence>
<feature type="compositionally biased region" description="Low complexity" evidence="4">
    <location>
        <begin position="26"/>
        <end position="38"/>
    </location>
</feature>
<dbReference type="Proteomes" id="UP001530377">
    <property type="component" value="Unassembled WGS sequence"/>
</dbReference>
<dbReference type="Gene3D" id="3.40.50.12550">
    <property type="entry name" value="Ubiquitin-activating enzyme E1, inactive adenylation domain, subdomain 2"/>
    <property type="match status" value="1"/>
</dbReference>
<comment type="similarity">
    <text evidence="2">Belongs to the ubiquitin-activating E1 family.</text>
</comment>
<feature type="region of interest" description="Disordered" evidence="4">
    <location>
        <begin position="941"/>
        <end position="965"/>
    </location>
</feature>
<evidence type="ECO:0000256" key="2">
    <source>
        <dbReference type="ARBA" id="ARBA00005673"/>
    </source>
</evidence>
<gene>
    <name evidence="8" type="ORF">ACHAXA_002521</name>
</gene>
<protein>
    <recommendedName>
        <fullName evidence="10">Ubiquitin-activating enzyme E1</fullName>
    </recommendedName>
</protein>
<keyword evidence="9" id="KW-1185">Reference proteome</keyword>
<dbReference type="InterPro" id="IPR035985">
    <property type="entry name" value="Ubiquitin-activating_enz"/>
</dbReference>
<dbReference type="Pfam" id="PF10585">
    <property type="entry name" value="UBA_E1_SCCH"/>
    <property type="match status" value="1"/>
</dbReference>
<dbReference type="Pfam" id="PF16191">
    <property type="entry name" value="E1_4HB"/>
    <property type="match status" value="1"/>
</dbReference>
<feature type="domain" description="THIF-type NAD/FAD binding fold" evidence="5">
    <location>
        <begin position="583"/>
        <end position="1063"/>
    </location>
</feature>
<evidence type="ECO:0000256" key="3">
    <source>
        <dbReference type="ARBA" id="ARBA00022598"/>
    </source>
</evidence>
<feature type="domain" description="THIF-type NAD/FAD binding fold" evidence="5">
    <location>
        <begin position="68"/>
        <end position="170"/>
    </location>
</feature>
<evidence type="ECO:0000256" key="4">
    <source>
        <dbReference type="SAM" id="MobiDB-lite"/>
    </source>
</evidence>
<dbReference type="PANTHER" id="PTHR10953:SF4">
    <property type="entry name" value="UBIQUITIN-ACTIVATING ENZYME E1 C-TERMINAL DOMAIN-CONTAINING PROTEIN"/>
    <property type="match status" value="1"/>
</dbReference>
<dbReference type="Pfam" id="PF00899">
    <property type="entry name" value="ThiF"/>
    <property type="match status" value="2"/>
</dbReference>